<dbReference type="InterPro" id="IPR025992">
    <property type="entry name" value="Haem-bd"/>
</dbReference>
<dbReference type="EMBL" id="RQHW01000047">
    <property type="protein sequence ID" value="TGN18472.1"/>
    <property type="molecule type" value="Genomic_DNA"/>
</dbReference>
<evidence type="ECO:0000259" key="1">
    <source>
        <dbReference type="SMART" id="SM01235"/>
    </source>
</evidence>
<organism evidence="2 3">
    <name type="scientific">Leptospira idonii</name>
    <dbReference type="NCBI Taxonomy" id="1193500"/>
    <lineage>
        <taxon>Bacteria</taxon>
        <taxon>Pseudomonadati</taxon>
        <taxon>Spirochaetota</taxon>
        <taxon>Spirochaetia</taxon>
        <taxon>Leptospirales</taxon>
        <taxon>Leptospiraceae</taxon>
        <taxon>Leptospira</taxon>
    </lineage>
</organism>
<dbReference type="RefSeq" id="WP_135761155.1">
    <property type="nucleotide sequence ID" value="NZ_RQHW01000047.1"/>
</dbReference>
<reference evidence="2" key="1">
    <citation type="journal article" date="2019" name="PLoS Negl. Trop. Dis.">
        <title>Revisiting the worldwide diversity of Leptospira species in the environment.</title>
        <authorList>
            <person name="Vincent A.T."/>
            <person name="Schiettekatte O."/>
            <person name="Bourhy P."/>
            <person name="Veyrier F.J."/>
            <person name="Picardeau M."/>
        </authorList>
    </citation>
    <scope>NUCLEOTIDE SEQUENCE [LARGE SCALE GENOMIC DNA]</scope>
    <source>
        <strain evidence="2">201300427</strain>
    </source>
</reference>
<comment type="caution">
    <text evidence="2">The sequence shown here is derived from an EMBL/GenBank/DDBJ whole genome shotgun (WGS) entry which is preliminary data.</text>
</comment>
<dbReference type="OrthoDB" id="196738at2"/>
<dbReference type="SMART" id="SM01235">
    <property type="entry name" value="Haem_bd"/>
    <property type="match status" value="1"/>
</dbReference>
<dbReference type="Pfam" id="PF14376">
    <property type="entry name" value="Haem_bd"/>
    <property type="match status" value="1"/>
</dbReference>
<evidence type="ECO:0000313" key="3">
    <source>
        <dbReference type="Proteomes" id="UP000298058"/>
    </source>
</evidence>
<dbReference type="AlphaFoldDB" id="A0A4R9LXR0"/>
<dbReference type="Proteomes" id="UP000298058">
    <property type="component" value="Unassembled WGS sequence"/>
</dbReference>
<evidence type="ECO:0000313" key="2">
    <source>
        <dbReference type="EMBL" id="TGN18472.1"/>
    </source>
</evidence>
<feature type="domain" description="Haem-binding" evidence="1">
    <location>
        <begin position="9"/>
        <end position="138"/>
    </location>
</feature>
<keyword evidence="3" id="KW-1185">Reference proteome</keyword>
<proteinExistence type="predicted"/>
<gene>
    <name evidence="2" type="ORF">EHS15_13850</name>
</gene>
<protein>
    <submittedName>
        <fullName evidence="2">Heme-binding protein</fullName>
    </submittedName>
</protein>
<sequence length="145" mass="16990">MKRGFLIFIFCFSALQFLQTGKENPEEKNPLQASPEVISVLKKSCYDCHSNRTEWPLYSYIFPVSYFVKHHVDEGRDELNFSHWENLSPKKKATAAYSIIEEIEEGEMPLTSYTLIHRNAVLSEKEVELLKEWALQLEEESEKEN</sequence>
<name>A0A4R9LXR0_9LEPT</name>
<accession>A0A4R9LXR0</accession>